<sequence>MAKSPTGNKSAFHVDFEQPEELVFNRARLRRAFVKIGRVHMRDARRLVAKRQRSSPGEAPGFRSGKLSRSIGYVVPRASKRRPGFMVKIAPNQKNGEGNRPINGAFYPAFLFYGVRRGAKRKKKHHRGASGGSGWKIAPRQNFMVQALENRRAWTRYFLSRELRKSLRPQRKKK</sequence>
<dbReference type="KEGG" id="sof:NCTC11214_00233"/>
<evidence type="ECO:0000313" key="1">
    <source>
        <dbReference type="EMBL" id="VDZ51501.1"/>
    </source>
</evidence>
<reference evidence="1 2" key="1">
    <citation type="submission" date="2018-12" db="EMBL/GenBank/DDBJ databases">
        <authorList>
            <consortium name="Pathogen Informatics"/>
        </authorList>
    </citation>
    <scope>NUCLEOTIDE SEQUENCE [LARGE SCALE GENOMIC DNA]</scope>
    <source>
        <strain evidence="1 2">NCTC11214</strain>
    </source>
</reference>
<organism evidence="1 2">
    <name type="scientific">Serratia odorifera</name>
    <dbReference type="NCBI Taxonomy" id="618"/>
    <lineage>
        <taxon>Bacteria</taxon>
        <taxon>Pseudomonadati</taxon>
        <taxon>Pseudomonadota</taxon>
        <taxon>Gammaproteobacteria</taxon>
        <taxon>Enterobacterales</taxon>
        <taxon>Yersiniaceae</taxon>
        <taxon>Serratia</taxon>
    </lineage>
</organism>
<dbReference type="AlphaFoldDB" id="A0A3S4HH85"/>
<evidence type="ECO:0008006" key="3">
    <source>
        <dbReference type="Google" id="ProtNLM"/>
    </source>
</evidence>
<name>A0A3S4HH85_SEROD</name>
<dbReference type="EMBL" id="LR134117">
    <property type="protein sequence ID" value="VDZ51501.1"/>
    <property type="molecule type" value="Genomic_DNA"/>
</dbReference>
<dbReference type="RefSeq" id="WP_088499892.1">
    <property type="nucleotide sequence ID" value="NZ_LR134117.1"/>
</dbReference>
<protein>
    <recommendedName>
        <fullName evidence="3">Prophage protein</fullName>
    </recommendedName>
</protein>
<accession>A0A3S4HH85</accession>
<gene>
    <name evidence="1" type="ORF">NCTC11214_00233</name>
</gene>
<dbReference type="Proteomes" id="UP000281391">
    <property type="component" value="Chromosome"/>
</dbReference>
<proteinExistence type="predicted"/>
<evidence type="ECO:0000313" key="2">
    <source>
        <dbReference type="Proteomes" id="UP000281391"/>
    </source>
</evidence>